<dbReference type="PANTHER" id="PTHR35559:SF1">
    <property type="entry name" value="CHITIN-BINDING TYPE-4 DOMAIN-CONTAINING PROTEIN"/>
    <property type="match status" value="1"/>
</dbReference>
<reference evidence="2 3" key="1">
    <citation type="journal article" date="2014" name="Genome Biol. Evol.">
        <title>The secreted proteins of Achlya hypogyna and Thraustotheca clavata identify the ancestral oomycete secretome and reveal gene acquisitions by horizontal gene transfer.</title>
        <authorList>
            <person name="Misner I."/>
            <person name="Blouin N."/>
            <person name="Leonard G."/>
            <person name="Richards T.A."/>
            <person name="Lane C.E."/>
        </authorList>
    </citation>
    <scope>NUCLEOTIDE SEQUENCE [LARGE SCALE GENOMIC DNA]</scope>
    <source>
        <strain evidence="2 3">ATCC 48635</strain>
    </source>
</reference>
<feature type="chain" id="PRO_5012867862" description="Secreted protein" evidence="1">
    <location>
        <begin position="19"/>
        <end position="218"/>
    </location>
</feature>
<dbReference type="PANTHER" id="PTHR35559">
    <property type="entry name" value="CHITIN-BINDING TYPE-4 DOMAIN-CONTAINING PROTEIN"/>
    <property type="match status" value="1"/>
</dbReference>
<protein>
    <recommendedName>
        <fullName evidence="4">Secreted protein</fullName>
    </recommendedName>
</protein>
<dbReference type="Proteomes" id="UP000243579">
    <property type="component" value="Unassembled WGS sequence"/>
</dbReference>
<dbReference type="EMBL" id="JNBR01000670">
    <property type="protein sequence ID" value="OQR90125.1"/>
    <property type="molecule type" value="Genomic_DNA"/>
</dbReference>
<keyword evidence="1" id="KW-0732">Signal</keyword>
<accession>A0A1V9YWL5</accession>
<evidence type="ECO:0000256" key="1">
    <source>
        <dbReference type="SAM" id="SignalP"/>
    </source>
</evidence>
<evidence type="ECO:0008006" key="4">
    <source>
        <dbReference type="Google" id="ProtNLM"/>
    </source>
</evidence>
<comment type="caution">
    <text evidence="2">The sequence shown here is derived from an EMBL/GenBank/DDBJ whole genome shotgun (WGS) entry which is preliminary data.</text>
</comment>
<sequence>MLPIIAAYTSFLAATATAHSWLECTNYDATPVGNQEYWNASACSGFARCGGRQRSEGFGVDTGFDFRPVLQRKSCQCTRDARGAYTESAPMATYTPGQKVCLAYPAKNHVAAACTNEYIPDTGVRIYRTQLGNSTDPALHAWPVEYPHLNGAHHQGVIDYKGFQHCPKFCDNMGRALCSLCFNLEKDIAPGVYTFQWEWAFNSANDLYSTCWEARVAA</sequence>
<feature type="signal peptide" evidence="1">
    <location>
        <begin position="1"/>
        <end position="18"/>
    </location>
</feature>
<evidence type="ECO:0000313" key="2">
    <source>
        <dbReference type="EMBL" id="OQR90125.1"/>
    </source>
</evidence>
<organism evidence="2 3">
    <name type="scientific">Achlya hypogyna</name>
    <name type="common">Oomycete</name>
    <name type="synonym">Protoachlya hypogyna</name>
    <dbReference type="NCBI Taxonomy" id="1202772"/>
    <lineage>
        <taxon>Eukaryota</taxon>
        <taxon>Sar</taxon>
        <taxon>Stramenopiles</taxon>
        <taxon>Oomycota</taxon>
        <taxon>Saprolegniomycetes</taxon>
        <taxon>Saprolegniales</taxon>
        <taxon>Achlyaceae</taxon>
        <taxon>Achlya</taxon>
    </lineage>
</organism>
<proteinExistence type="predicted"/>
<gene>
    <name evidence="2" type="ORF">ACHHYP_05801</name>
</gene>
<evidence type="ECO:0000313" key="3">
    <source>
        <dbReference type="Proteomes" id="UP000243579"/>
    </source>
</evidence>
<dbReference type="AlphaFoldDB" id="A0A1V9YWL5"/>
<keyword evidence="3" id="KW-1185">Reference proteome</keyword>
<dbReference type="OrthoDB" id="165036at2759"/>
<name>A0A1V9YWL5_ACHHY</name>